<dbReference type="AlphaFoldDB" id="A0AAN9F6S3"/>
<organism evidence="1 2">
    <name type="scientific">Crotalaria pallida</name>
    <name type="common">Smooth rattlebox</name>
    <name type="synonym">Crotalaria striata</name>
    <dbReference type="NCBI Taxonomy" id="3830"/>
    <lineage>
        <taxon>Eukaryota</taxon>
        <taxon>Viridiplantae</taxon>
        <taxon>Streptophyta</taxon>
        <taxon>Embryophyta</taxon>
        <taxon>Tracheophyta</taxon>
        <taxon>Spermatophyta</taxon>
        <taxon>Magnoliopsida</taxon>
        <taxon>eudicotyledons</taxon>
        <taxon>Gunneridae</taxon>
        <taxon>Pentapetalae</taxon>
        <taxon>rosids</taxon>
        <taxon>fabids</taxon>
        <taxon>Fabales</taxon>
        <taxon>Fabaceae</taxon>
        <taxon>Papilionoideae</taxon>
        <taxon>50 kb inversion clade</taxon>
        <taxon>genistoids sensu lato</taxon>
        <taxon>core genistoids</taxon>
        <taxon>Crotalarieae</taxon>
        <taxon>Crotalaria</taxon>
    </lineage>
</organism>
<sequence>MVTFDVVPKPVMPWFFTVDVRVSNNQWLVLNNLSLCLQIWGGGLPVPTHGEETVTPWDAAKNSGDGRSANLEVGGGCGVGLWRISCWHGGVAGVGVGASWVVTHTNPLLTEPTLWLWPKSRDSATLMIYYLLEVVWIVMARQ</sequence>
<accession>A0AAN9F6S3</accession>
<dbReference type="EMBL" id="JAYWIO010000004">
    <property type="protein sequence ID" value="KAK7269510.1"/>
    <property type="molecule type" value="Genomic_DNA"/>
</dbReference>
<comment type="caution">
    <text evidence="1">The sequence shown here is derived from an EMBL/GenBank/DDBJ whole genome shotgun (WGS) entry which is preliminary data.</text>
</comment>
<evidence type="ECO:0000313" key="2">
    <source>
        <dbReference type="Proteomes" id="UP001372338"/>
    </source>
</evidence>
<reference evidence="1 2" key="1">
    <citation type="submission" date="2024-01" db="EMBL/GenBank/DDBJ databases">
        <title>The genomes of 5 underutilized Papilionoideae crops provide insights into root nodulation and disease resistanc.</title>
        <authorList>
            <person name="Yuan L."/>
        </authorList>
    </citation>
    <scope>NUCLEOTIDE SEQUENCE [LARGE SCALE GENOMIC DNA]</scope>
    <source>
        <strain evidence="1">ZHUSHIDOU_FW_LH</strain>
        <tissue evidence="1">Leaf</tissue>
    </source>
</reference>
<gene>
    <name evidence="1" type="ORF">RIF29_22241</name>
</gene>
<proteinExistence type="predicted"/>
<name>A0AAN9F6S3_CROPI</name>
<dbReference type="Proteomes" id="UP001372338">
    <property type="component" value="Unassembled WGS sequence"/>
</dbReference>
<evidence type="ECO:0000313" key="1">
    <source>
        <dbReference type="EMBL" id="KAK7269510.1"/>
    </source>
</evidence>
<keyword evidence="2" id="KW-1185">Reference proteome</keyword>
<protein>
    <submittedName>
        <fullName evidence="1">Uncharacterized protein</fullName>
    </submittedName>
</protein>